<evidence type="ECO:0000256" key="10">
    <source>
        <dbReference type="PIRSR" id="PIRSR610972-1"/>
    </source>
</evidence>
<dbReference type="InterPro" id="IPR051600">
    <property type="entry name" value="Beta-PGM-like"/>
</dbReference>
<evidence type="ECO:0000256" key="6">
    <source>
        <dbReference type="ARBA" id="ARBA00023277"/>
    </source>
</evidence>
<evidence type="ECO:0000256" key="2">
    <source>
        <dbReference type="ARBA" id="ARBA00022553"/>
    </source>
</evidence>
<dbReference type="SUPFAM" id="SSF56784">
    <property type="entry name" value="HAD-like"/>
    <property type="match status" value="1"/>
</dbReference>
<dbReference type="CDD" id="cd02598">
    <property type="entry name" value="HAD_BPGM"/>
    <property type="match status" value="1"/>
</dbReference>
<evidence type="ECO:0000256" key="1">
    <source>
        <dbReference type="ARBA" id="ARBA00006171"/>
    </source>
</evidence>
<comment type="cofactor">
    <cofactor evidence="12">
        <name>Mg(2+)</name>
        <dbReference type="ChEBI" id="CHEBI:18420"/>
    </cofactor>
    <text evidence="12">Binds 2 magnesium ions per subunit.</text>
</comment>
<dbReference type="InterPro" id="IPR006439">
    <property type="entry name" value="HAD-SF_hydro_IA"/>
</dbReference>
<feature type="site" description="Important for catalytic activity and assists the phosphoryl transfer reaction to Asp8 by balancing charge and orienting the reacting groups" evidence="13">
    <location>
        <position position="113"/>
    </location>
</feature>
<feature type="binding site" evidence="11">
    <location>
        <begin position="113"/>
        <end position="117"/>
    </location>
    <ligand>
        <name>substrate</name>
    </ligand>
</feature>
<dbReference type="SFLD" id="SFLDG01135">
    <property type="entry name" value="C1.5.6:_HAD__Beta-PGM__Phospha"/>
    <property type="match status" value="1"/>
</dbReference>
<keyword evidence="4 12" id="KW-0460">Magnesium</keyword>
<dbReference type="InterPro" id="IPR023214">
    <property type="entry name" value="HAD_sf"/>
</dbReference>
<dbReference type="GO" id="GO:0008801">
    <property type="term" value="F:beta-phosphoglucomutase activity"/>
    <property type="evidence" value="ECO:0007669"/>
    <property type="project" value="UniProtKB-EC"/>
</dbReference>
<evidence type="ECO:0000256" key="4">
    <source>
        <dbReference type="ARBA" id="ARBA00022842"/>
    </source>
</evidence>
<feature type="active site" description="Nucleophile" evidence="10">
    <location>
        <position position="8"/>
    </location>
</feature>
<evidence type="ECO:0000256" key="9">
    <source>
        <dbReference type="ARBA" id="ARBA00044991"/>
    </source>
</evidence>
<feature type="binding site" evidence="12">
    <location>
        <position position="168"/>
    </location>
    <ligand>
        <name>Mg(2+)</name>
        <dbReference type="ChEBI" id="CHEBI:18420"/>
    </ligand>
</feature>
<comment type="catalytic activity">
    <reaction evidence="7">
        <text>beta-D-glucose 1-phosphate = beta-D-glucose 6-phosphate</text>
        <dbReference type="Rhea" id="RHEA:20113"/>
        <dbReference type="ChEBI" id="CHEBI:57684"/>
        <dbReference type="ChEBI" id="CHEBI:58247"/>
        <dbReference type="EC" id="5.4.2.6"/>
    </reaction>
</comment>
<evidence type="ECO:0000256" key="8">
    <source>
        <dbReference type="ARBA" id="ARBA00044968"/>
    </source>
</evidence>
<evidence type="ECO:0000256" key="5">
    <source>
        <dbReference type="ARBA" id="ARBA00023235"/>
    </source>
</evidence>
<accession>A0A9D2TSM7</accession>
<comment type="similarity">
    <text evidence="1">Belongs to the HAD-like hydrolase superfamily. CbbY/CbbZ/Gph/YieH family.</text>
</comment>
<dbReference type="Gene3D" id="3.40.50.1000">
    <property type="entry name" value="HAD superfamily/HAD-like"/>
    <property type="match status" value="1"/>
</dbReference>
<feature type="binding site" evidence="12">
    <location>
        <position position="10"/>
    </location>
    <ligand>
        <name>Mg(2+)</name>
        <dbReference type="ChEBI" id="CHEBI:18420"/>
    </ligand>
</feature>
<organism evidence="14 15">
    <name type="scientific">Candidatus Eisenbergiella intestinigallinarum</name>
    <dbReference type="NCBI Taxonomy" id="2838549"/>
    <lineage>
        <taxon>Bacteria</taxon>
        <taxon>Bacillati</taxon>
        <taxon>Bacillota</taxon>
        <taxon>Clostridia</taxon>
        <taxon>Lachnospirales</taxon>
        <taxon>Lachnospiraceae</taxon>
        <taxon>Eisenbergiella</taxon>
    </lineage>
</organism>
<keyword evidence="2" id="KW-0597">Phosphoprotein</keyword>
<feature type="binding site" evidence="11">
    <location>
        <position position="51"/>
    </location>
    <ligand>
        <name>substrate</name>
    </ligand>
</feature>
<dbReference type="InterPro" id="IPR010972">
    <property type="entry name" value="Beta-PGM"/>
</dbReference>
<feature type="binding site" evidence="11">
    <location>
        <begin position="8"/>
        <end position="10"/>
    </location>
    <ligand>
        <name>substrate</name>
    </ligand>
</feature>
<feature type="binding site" evidence="11">
    <location>
        <position position="75"/>
    </location>
    <ligand>
        <name>substrate</name>
    </ligand>
</feature>
<feature type="binding site" evidence="11">
    <location>
        <begin position="43"/>
        <end position="48"/>
    </location>
    <ligand>
        <name>substrate</name>
    </ligand>
</feature>
<feature type="binding site" evidence="11">
    <location>
        <position position="144"/>
    </location>
    <ligand>
        <name>substrate</name>
    </ligand>
</feature>
<sequence length="216" mass="23833">MHRGLLFDLDGVIVDTAEYHYLAWKEIAGQLGIPFTRKDNERLKGISRMDSLGILLNIGRRELGQEESRRYCEEKNNIYLRYIRKMGKDGLLPGVLDFLHEAKRMKYLLALGSASQNAELILERLELTACFDAVIDGTKISRAKPDPEVFVKGASALGVEPEECIVFEDSAAGIRAAHAGGMKAIGIGNRENLPEADGILDGFCGIIPETVEAMLI</sequence>
<feature type="binding site" evidence="12">
    <location>
        <position position="169"/>
    </location>
    <ligand>
        <name>Mg(2+)</name>
        <dbReference type="ChEBI" id="CHEBI:18420"/>
    </ligand>
</feature>
<dbReference type="Gene3D" id="1.10.150.240">
    <property type="entry name" value="Putative phosphatase, domain 2"/>
    <property type="match status" value="1"/>
</dbReference>
<evidence type="ECO:0000256" key="11">
    <source>
        <dbReference type="PIRSR" id="PIRSR610972-2"/>
    </source>
</evidence>
<gene>
    <name evidence="14" type="primary">pgmB</name>
    <name evidence="14" type="ORF">H9926_06650</name>
</gene>
<name>A0A9D2TSM7_9FIRM</name>
<dbReference type="InterPro" id="IPR036412">
    <property type="entry name" value="HAD-like_sf"/>
</dbReference>
<dbReference type="EC" id="5.4.2.6" evidence="8"/>
<dbReference type="PRINTS" id="PR00413">
    <property type="entry name" value="HADHALOGNASE"/>
</dbReference>
<comment type="caution">
    <text evidence="14">The sequence shown here is derived from an EMBL/GenBank/DDBJ whole genome shotgun (WGS) entry which is preliminary data.</text>
</comment>
<reference evidence="14" key="1">
    <citation type="journal article" date="2021" name="PeerJ">
        <title>Extensive microbial diversity within the chicken gut microbiome revealed by metagenomics and culture.</title>
        <authorList>
            <person name="Gilroy R."/>
            <person name="Ravi A."/>
            <person name="Getino M."/>
            <person name="Pursley I."/>
            <person name="Horton D.L."/>
            <person name="Alikhan N.F."/>
            <person name="Baker D."/>
            <person name="Gharbi K."/>
            <person name="Hall N."/>
            <person name="Watson M."/>
            <person name="Adriaenssens E.M."/>
            <person name="Foster-Nyarko E."/>
            <person name="Jarju S."/>
            <person name="Secka A."/>
            <person name="Antonio M."/>
            <person name="Oren A."/>
            <person name="Chaudhuri R.R."/>
            <person name="La Ragione R."/>
            <person name="Hildebrand F."/>
            <person name="Pallen M.J."/>
        </authorList>
    </citation>
    <scope>NUCLEOTIDE SEQUENCE</scope>
    <source>
        <strain evidence="14">ChiBcec1-1630</strain>
    </source>
</reference>
<dbReference type="SFLD" id="SFLDG01129">
    <property type="entry name" value="C1.5:_HAD__Beta-PGM__Phosphata"/>
    <property type="match status" value="1"/>
</dbReference>
<feature type="binding site" evidence="11">
    <location>
        <position position="24"/>
    </location>
    <ligand>
        <name>substrate</name>
    </ligand>
</feature>
<dbReference type="NCBIfam" id="TIGR01509">
    <property type="entry name" value="HAD-SF-IA-v3"/>
    <property type="match status" value="1"/>
</dbReference>
<feature type="binding site" evidence="12">
    <location>
        <position position="8"/>
    </location>
    <ligand>
        <name>Mg(2+)</name>
        <dbReference type="ChEBI" id="CHEBI:18420"/>
    </ligand>
</feature>
<dbReference type="GO" id="GO:0005975">
    <property type="term" value="P:carbohydrate metabolic process"/>
    <property type="evidence" value="ECO:0007669"/>
    <property type="project" value="InterPro"/>
</dbReference>
<feature type="active site" description="Proton donor/acceptor" evidence="10">
    <location>
        <position position="10"/>
    </location>
</feature>
<evidence type="ECO:0000256" key="12">
    <source>
        <dbReference type="PIRSR" id="PIRSR610972-3"/>
    </source>
</evidence>
<keyword evidence="3 12" id="KW-0479">Metal-binding</keyword>
<dbReference type="Pfam" id="PF00702">
    <property type="entry name" value="Hydrolase"/>
    <property type="match status" value="1"/>
</dbReference>
<dbReference type="NCBIfam" id="TIGR02009">
    <property type="entry name" value="PGMB-YQAB-SF"/>
    <property type="match status" value="1"/>
</dbReference>
<evidence type="ECO:0000313" key="14">
    <source>
        <dbReference type="EMBL" id="HJC87675.1"/>
    </source>
</evidence>
<dbReference type="InterPro" id="IPR023198">
    <property type="entry name" value="PGP-like_dom2"/>
</dbReference>
<evidence type="ECO:0000256" key="7">
    <source>
        <dbReference type="ARBA" id="ARBA00044926"/>
    </source>
</evidence>
<feature type="site" description="Important for catalytic activity and assists the phosphoryl transfer reaction to Asp8 by balancing charge and orienting the reacting groups" evidence="13">
    <location>
        <position position="144"/>
    </location>
</feature>
<dbReference type="EMBL" id="DWVS01000167">
    <property type="protein sequence ID" value="HJC87675.1"/>
    <property type="molecule type" value="Genomic_DNA"/>
</dbReference>
<keyword evidence="6" id="KW-0119">Carbohydrate metabolism</keyword>
<dbReference type="NCBIfam" id="TIGR01990">
    <property type="entry name" value="bPGM"/>
    <property type="match status" value="1"/>
</dbReference>
<evidence type="ECO:0000256" key="13">
    <source>
        <dbReference type="PIRSR" id="PIRSR610972-4"/>
    </source>
</evidence>
<proteinExistence type="inferred from homology"/>
<keyword evidence="5 14" id="KW-0413">Isomerase</keyword>
<dbReference type="AlphaFoldDB" id="A0A9D2TSM7"/>
<dbReference type="InterPro" id="IPR010976">
    <property type="entry name" value="B-phosphoglucomutase_hydrolase"/>
</dbReference>
<dbReference type="PANTHER" id="PTHR46193">
    <property type="entry name" value="6-PHOSPHOGLUCONATE PHOSPHATASE"/>
    <property type="match status" value="1"/>
</dbReference>
<dbReference type="SFLD" id="SFLDS00003">
    <property type="entry name" value="Haloacid_Dehalogenase"/>
    <property type="match status" value="1"/>
</dbReference>
<protein>
    <recommendedName>
        <fullName evidence="9">Beta-phosphoglucomutase</fullName>
        <ecNumber evidence="8">5.4.2.6</ecNumber>
    </recommendedName>
</protein>
<dbReference type="Proteomes" id="UP000823922">
    <property type="component" value="Unassembled WGS sequence"/>
</dbReference>
<dbReference type="GO" id="GO:0000287">
    <property type="term" value="F:magnesium ion binding"/>
    <property type="evidence" value="ECO:0007669"/>
    <property type="project" value="InterPro"/>
</dbReference>
<reference evidence="14" key="2">
    <citation type="submission" date="2021-04" db="EMBL/GenBank/DDBJ databases">
        <authorList>
            <person name="Gilroy R."/>
        </authorList>
    </citation>
    <scope>NUCLEOTIDE SEQUENCE</scope>
    <source>
        <strain evidence="14">ChiBcec1-1630</strain>
    </source>
</reference>
<dbReference type="PANTHER" id="PTHR46193:SF18">
    <property type="entry name" value="HEXITOL PHOSPHATASE B"/>
    <property type="match status" value="1"/>
</dbReference>
<evidence type="ECO:0000256" key="3">
    <source>
        <dbReference type="ARBA" id="ARBA00022723"/>
    </source>
</evidence>
<evidence type="ECO:0000313" key="15">
    <source>
        <dbReference type="Proteomes" id="UP000823922"/>
    </source>
</evidence>